<feature type="transmembrane region" description="Helical" evidence="8">
    <location>
        <begin position="278"/>
        <end position="298"/>
    </location>
</feature>
<feature type="transmembrane region" description="Helical" evidence="8">
    <location>
        <begin position="372"/>
        <end position="393"/>
    </location>
</feature>
<dbReference type="GO" id="GO:0006820">
    <property type="term" value="P:monoatomic anion transport"/>
    <property type="evidence" value="ECO:0007669"/>
    <property type="project" value="TreeGrafter"/>
</dbReference>
<feature type="transmembrane region" description="Helical" evidence="8">
    <location>
        <begin position="340"/>
        <end position="360"/>
    </location>
</feature>
<dbReference type="PANTHER" id="PTHR11662:SF415">
    <property type="entry name" value="AT30085P-RELATED"/>
    <property type="match status" value="1"/>
</dbReference>
<organism evidence="10 11">
    <name type="scientific">Trichogramma brassicae</name>
    <dbReference type="NCBI Taxonomy" id="86971"/>
    <lineage>
        <taxon>Eukaryota</taxon>
        <taxon>Metazoa</taxon>
        <taxon>Ecdysozoa</taxon>
        <taxon>Arthropoda</taxon>
        <taxon>Hexapoda</taxon>
        <taxon>Insecta</taxon>
        <taxon>Pterygota</taxon>
        <taxon>Neoptera</taxon>
        <taxon>Endopterygota</taxon>
        <taxon>Hymenoptera</taxon>
        <taxon>Apocrita</taxon>
        <taxon>Proctotrupomorpha</taxon>
        <taxon>Chalcidoidea</taxon>
        <taxon>Trichogrammatidae</taxon>
        <taxon>Trichogramma</taxon>
    </lineage>
</organism>
<evidence type="ECO:0000256" key="1">
    <source>
        <dbReference type="ARBA" id="ARBA00004141"/>
    </source>
</evidence>
<comment type="subcellular location">
    <subcellularLocation>
        <location evidence="1">Membrane</location>
        <topology evidence="1">Multi-pass membrane protein</topology>
    </subcellularLocation>
</comment>
<feature type="transmembrane region" description="Helical" evidence="8">
    <location>
        <begin position="473"/>
        <end position="498"/>
    </location>
</feature>
<dbReference type="Pfam" id="PF07690">
    <property type="entry name" value="MFS_1"/>
    <property type="match status" value="1"/>
</dbReference>
<feature type="transmembrane region" description="Helical" evidence="8">
    <location>
        <begin position="534"/>
        <end position="554"/>
    </location>
</feature>
<dbReference type="PANTHER" id="PTHR11662">
    <property type="entry name" value="SOLUTE CARRIER FAMILY 17"/>
    <property type="match status" value="1"/>
</dbReference>
<keyword evidence="6 8" id="KW-0472">Membrane</keyword>
<dbReference type="InterPro" id="IPR020846">
    <property type="entry name" value="MFS_dom"/>
</dbReference>
<name>A0A6H5IDI6_9HYME</name>
<feature type="transmembrane region" description="Helical" evidence="8">
    <location>
        <begin position="171"/>
        <end position="191"/>
    </location>
</feature>
<evidence type="ECO:0000256" key="7">
    <source>
        <dbReference type="SAM" id="MobiDB-lite"/>
    </source>
</evidence>
<dbReference type="OrthoDB" id="6730379at2759"/>
<dbReference type="GO" id="GO:0015293">
    <property type="term" value="F:symporter activity"/>
    <property type="evidence" value="ECO:0007669"/>
    <property type="project" value="UniProtKB-KW"/>
</dbReference>
<feature type="transmembrane region" description="Helical" evidence="8">
    <location>
        <begin position="304"/>
        <end position="328"/>
    </location>
</feature>
<evidence type="ECO:0000256" key="8">
    <source>
        <dbReference type="SAM" id="Phobius"/>
    </source>
</evidence>
<dbReference type="FunFam" id="1.20.1250.20:FF:000003">
    <property type="entry name" value="Solute carrier family 17 member 3"/>
    <property type="match status" value="1"/>
</dbReference>
<dbReference type="EMBL" id="CADCXV010000747">
    <property type="protein sequence ID" value="CAB0034596.1"/>
    <property type="molecule type" value="Genomic_DNA"/>
</dbReference>
<evidence type="ECO:0000256" key="4">
    <source>
        <dbReference type="ARBA" id="ARBA00022847"/>
    </source>
</evidence>
<dbReference type="AlphaFoldDB" id="A0A6H5IDI6"/>
<keyword evidence="4" id="KW-0769">Symport</keyword>
<protein>
    <recommendedName>
        <fullName evidence="9">Major facilitator superfamily (MFS) profile domain-containing protein</fullName>
    </recommendedName>
</protein>
<evidence type="ECO:0000259" key="9">
    <source>
        <dbReference type="PROSITE" id="PS50850"/>
    </source>
</evidence>
<feature type="transmembrane region" description="Helical" evidence="8">
    <location>
        <begin position="600"/>
        <end position="621"/>
    </location>
</feature>
<sequence>MYYNIPKARQDRVRVPVRVDPSARERTSGSNGRADHKDNHGWIWTRRRSRRRVVSRAAQHSVVVFVSRIRADAPARATIAVSAVDRVFGYSLRPYQKINCSIFCNVQFHCIHKGFLRPIRTQRDRRVMDFIIDKFKKNFHGFYFCLWKKFTLILAYIDRTAILSGRLSQKWIFTVAAFFAVGCMMAMRMTLPLTIPKMVPRHVHAVEFEDDVCPTPEPAKPSALNYTTDHTNVKLEVADETYDWDELTQGVILGSFYWGYVLSHVPGGVLAEKFGGKYVLGLGMLGAGVCTVATPWTIDRGGATALIVLRILMGLFEGLTQPALSVMMSQWVPREERSRITGFIFVGGTFGVSLICLGLGPIVASDWGWRGVYYIFGGTSCLWFALFAALCYNTPREHPFIGRAEQSRLGAQLAECTHRDAPPVPWRHLLTSAPFWALVVVTCGKDWGAYTILSDLPKYTMNVLKMTDEENAWLFIGANICMTTSALLFSWLSDQLIVHDWMSVTNVRKLMTSIALSVHGFLSVWSAYVACDKLQYFVLSFVGTFTVGASFPGIRANTLDLSPNYAGTVTAISHGLAGLCGIGGPYLVGLVAVNQTLSEWQLVFWIICAVGVATNLVYLVLGSGELQEWNSPDFQRKRSKRYLVVPTSLEPTTDKLEDGDPMLVEKLAPKSVMA</sequence>
<accession>A0A6H5IDI6</accession>
<dbReference type="InterPro" id="IPR050382">
    <property type="entry name" value="MFS_Na/Anion_cotransporter"/>
</dbReference>
<evidence type="ECO:0000256" key="5">
    <source>
        <dbReference type="ARBA" id="ARBA00022989"/>
    </source>
</evidence>
<evidence type="ECO:0000256" key="3">
    <source>
        <dbReference type="ARBA" id="ARBA00022692"/>
    </source>
</evidence>
<dbReference type="SUPFAM" id="SSF103473">
    <property type="entry name" value="MFS general substrate transporter"/>
    <property type="match status" value="1"/>
</dbReference>
<dbReference type="Proteomes" id="UP000479190">
    <property type="component" value="Unassembled WGS sequence"/>
</dbReference>
<keyword evidence="3 8" id="KW-0812">Transmembrane</keyword>
<feature type="domain" description="Major facilitator superfamily (MFS) profile" evidence="9">
    <location>
        <begin position="174"/>
        <end position="626"/>
    </location>
</feature>
<evidence type="ECO:0000256" key="2">
    <source>
        <dbReference type="ARBA" id="ARBA00022448"/>
    </source>
</evidence>
<keyword evidence="11" id="KW-1185">Reference proteome</keyword>
<evidence type="ECO:0000256" key="6">
    <source>
        <dbReference type="ARBA" id="ARBA00023136"/>
    </source>
</evidence>
<dbReference type="Gene3D" id="1.20.1250.20">
    <property type="entry name" value="MFS general substrate transporter like domains"/>
    <property type="match status" value="2"/>
</dbReference>
<dbReference type="FunFam" id="1.20.1250.20:FF:000423">
    <property type="entry name" value="Putative inorganic phosphate cotransporter-like Protein"/>
    <property type="match status" value="1"/>
</dbReference>
<feature type="compositionally biased region" description="Basic and acidic residues" evidence="7">
    <location>
        <begin position="21"/>
        <end position="39"/>
    </location>
</feature>
<feature type="transmembrane region" description="Helical" evidence="8">
    <location>
        <begin position="251"/>
        <end position="271"/>
    </location>
</feature>
<evidence type="ECO:0000313" key="10">
    <source>
        <dbReference type="EMBL" id="CAB0034596.1"/>
    </source>
</evidence>
<feature type="region of interest" description="Disordered" evidence="7">
    <location>
        <begin position="16"/>
        <end position="39"/>
    </location>
</feature>
<feature type="transmembrane region" description="Helical" evidence="8">
    <location>
        <begin position="510"/>
        <end position="528"/>
    </location>
</feature>
<keyword evidence="2" id="KW-0813">Transport</keyword>
<gene>
    <name evidence="10" type="ORF">TBRA_LOCUS6494</name>
</gene>
<reference evidence="10 11" key="1">
    <citation type="submission" date="2020-02" db="EMBL/GenBank/DDBJ databases">
        <authorList>
            <person name="Ferguson B K."/>
        </authorList>
    </citation>
    <scope>NUCLEOTIDE SEQUENCE [LARGE SCALE GENOMIC DNA]</scope>
</reference>
<dbReference type="GO" id="GO:0016020">
    <property type="term" value="C:membrane"/>
    <property type="evidence" value="ECO:0007669"/>
    <property type="project" value="UniProtKB-SubCell"/>
</dbReference>
<evidence type="ECO:0000313" key="11">
    <source>
        <dbReference type="Proteomes" id="UP000479190"/>
    </source>
</evidence>
<proteinExistence type="predicted"/>
<dbReference type="InterPro" id="IPR036259">
    <property type="entry name" value="MFS_trans_sf"/>
</dbReference>
<dbReference type="InterPro" id="IPR011701">
    <property type="entry name" value="MFS"/>
</dbReference>
<feature type="transmembrane region" description="Helical" evidence="8">
    <location>
        <begin position="566"/>
        <end position="588"/>
    </location>
</feature>
<dbReference type="PROSITE" id="PS50850">
    <property type="entry name" value="MFS"/>
    <property type="match status" value="1"/>
</dbReference>
<keyword evidence="5 8" id="KW-1133">Transmembrane helix</keyword>